<dbReference type="Proteomes" id="UP001295684">
    <property type="component" value="Unassembled WGS sequence"/>
</dbReference>
<dbReference type="EMBL" id="CAMPGE010024874">
    <property type="protein sequence ID" value="CAI2382688.1"/>
    <property type="molecule type" value="Genomic_DNA"/>
</dbReference>
<dbReference type="PANTHER" id="PTHR23011">
    <property type="entry name" value="CYCLIC NUCLEOTIDE-BINDING DOMAIN CONTAINING PROTEIN"/>
    <property type="match status" value="1"/>
</dbReference>
<evidence type="ECO:0000256" key="1">
    <source>
        <dbReference type="SAM" id="MobiDB-lite"/>
    </source>
</evidence>
<dbReference type="PRINTS" id="PR00103">
    <property type="entry name" value="CAMPKINASE"/>
</dbReference>
<dbReference type="AlphaFoldDB" id="A0AAD2D7V3"/>
<evidence type="ECO:0000313" key="3">
    <source>
        <dbReference type="EMBL" id="CAI2382688.1"/>
    </source>
</evidence>
<keyword evidence="4" id="KW-1185">Reference proteome</keyword>
<dbReference type="CDD" id="cd00038">
    <property type="entry name" value="CAP_ED"/>
    <property type="match status" value="2"/>
</dbReference>
<protein>
    <recommendedName>
        <fullName evidence="2">Cyclic nucleotide-binding domain-containing protein</fullName>
    </recommendedName>
</protein>
<feature type="compositionally biased region" description="Polar residues" evidence="1">
    <location>
        <begin position="655"/>
        <end position="664"/>
    </location>
</feature>
<organism evidence="3 4">
    <name type="scientific">Euplotes crassus</name>
    <dbReference type="NCBI Taxonomy" id="5936"/>
    <lineage>
        <taxon>Eukaryota</taxon>
        <taxon>Sar</taxon>
        <taxon>Alveolata</taxon>
        <taxon>Ciliophora</taxon>
        <taxon>Intramacronucleata</taxon>
        <taxon>Spirotrichea</taxon>
        <taxon>Hypotrichia</taxon>
        <taxon>Euplotida</taxon>
        <taxon>Euplotidae</taxon>
        <taxon>Moneuplotes</taxon>
    </lineage>
</organism>
<name>A0AAD2D7V3_EUPCR</name>
<dbReference type="SUPFAM" id="SSF51206">
    <property type="entry name" value="cAMP-binding domain-like"/>
    <property type="match status" value="2"/>
</dbReference>
<proteinExistence type="predicted"/>
<dbReference type="PROSITE" id="PS50042">
    <property type="entry name" value="CNMP_BINDING_3"/>
    <property type="match status" value="2"/>
</dbReference>
<feature type="compositionally biased region" description="Basic and acidic residues" evidence="1">
    <location>
        <begin position="640"/>
        <end position="652"/>
    </location>
</feature>
<evidence type="ECO:0000313" key="4">
    <source>
        <dbReference type="Proteomes" id="UP001295684"/>
    </source>
</evidence>
<feature type="region of interest" description="Disordered" evidence="1">
    <location>
        <begin position="640"/>
        <end position="664"/>
    </location>
</feature>
<dbReference type="InterPro" id="IPR018490">
    <property type="entry name" value="cNMP-bd_dom_sf"/>
</dbReference>
<accession>A0AAD2D7V3</accession>
<evidence type="ECO:0000259" key="2">
    <source>
        <dbReference type="PROSITE" id="PS50042"/>
    </source>
</evidence>
<sequence length="793" mass="92574">MEKLPQLVKKASHGGLGDDKMGTFFNTLSKVPEERSKKEMIEIIPRIRSIKFFQEKESSDDFTIDPEIYYLDIIKRLKLEFIPRGEIVFDMGSIGDKFYIILKGMVSILVPGKRAMAKKSTSQGGNEKDEFYFCSDKVKDKISGFFEFIALDDGKSFGEMALMNNKPRGATILCKQDTYFAVMDREDFRGTLMKLEEKVQDTYIHFLQGTALFRSWGHSVLYKLLFAIEKTTFKRGDKIYKQDDPANTFYIVYEGEFTMHKKVEINQEYDPMFTSHPNRVCQECKYPCSIYKKEGLEHFESRRKSPNYHPKVKSTAESVVLIMQKGQIFGLEDSFTEDPKKNTLKKYYKHSVICKSAKARLLVFNKKNTFNKIIYNEHSLKFIRFVLSGKKTKEKMRKIQVKRIFAGGSTLGRKQQPMKAFKNDFVKKNVMLDKSEGDMREIIKEVASGYPKFLSKAFGAPDFMIKREKILYQFLKMENSNHSTRVNSPPRIKEIVTSRNCAKIIRIFDEEYKKNRQFLDDKFFITKLGDPKIKKIISENYKIIKLFYSECEKYMTNLKKSRNIDNFLKDPERVIVSLSPLPHAKSPFENNRKINLNYRCNSNGQTLGRYKNTKLRKEVMKAMKITPSKLPQKETLVRANTKEEIRKNRKAESSLGVQSPPRNSTIKRWHTKSITLFDEKHGINSTKHSTNASYAQKIFDINKSISPKMRMIMSKNNTKLVKNETSFHNYSRKDLTDSIMSGNSTLEDTSIKLSSKESILQIEKNYVHDKISTRLKRQRWKPKKQTSFIRHEF</sequence>
<feature type="domain" description="Cyclic nucleotide-binding" evidence="2">
    <location>
        <begin position="212"/>
        <end position="259"/>
    </location>
</feature>
<feature type="domain" description="Cyclic nucleotide-binding" evidence="2">
    <location>
        <begin position="72"/>
        <end position="209"/>
    </location>
</feature>
<gene>
    <name evidence="3" type="ORF">ECRASSUSDP1_LOCUS24168</name>
</gene>
<dbReference type="PANTHER" id="PTHR23011:SF28">
    <property type="entry name" value="CYCLIC NUCLEOTIDE-BINDING DOMAIN CONTAINING PROTEIN"/>
    <property type="match status" value="1"/>
</dbReference>
<dbReference type="InterPro" id="IPR014710">
    <property type="entry name" value="RmlC-like_jellyroll"/>
</dbReference>
<dbReference type="Gene3D" id="2.60.120.10">
    <property type="entry name" value="Jelly Rolls"/>
    <property type="match status" value="2"/>
</dbReference>
<reference evidence="3" key="1">
    <citation type="submission" date="2023-07" db="EMBL/GenBank/DDBJ databases">
        <authorList>
            <consortium name="AG Swart"/>
            <person name="Singh M."/>
            <person name="Singh A."/>
            <person name="Seah K."/>
            <person name="Emmerich C."/>
        </authorList>
    </citation>
    <scope>NUCLEOTIDE SEQUENCE</scope>
    <source>
        <strain evidence="3">DP1</strain>
    </source>
</reference>
<comment type="caution">
    <text evidence="3">The sequence shown here is derived from an EMBL/GenBank/DDBJ whole genome shotgun (WGS) entry which is preliminary data.</text>
</comment>
<dbReference type="InterPro" id="IPR000595">
    <property type="entry name" value="cNMP-bd_dom"/>
</dbReference>